<keyword evidence="15" id="KW-1185">Reference proteome</keyword>
<dbReference type="PIRSF" id="PIRSF017385">
    <property type="entry name" value="CtaF"/>
    <property type="match status" value="1"/>
</dbReference>
<dbReference type="RefSeq" id="WP_125814669.1">
    <property type="nucleotide sequence ID" value="NZ_JASITI010000011.1"/>
</dbReference>
<evidence type="ECO:0000313" key="14">
    <source>
        <dbReference type="EMBL" id="MDK9496310.1"/>
    </source>
</evidence>
<evidence type="ECO:0000256" key="6">
    <source>
        <dbReference type="ARBA" id="ARBA00022692"/>
    </source>
</evidence>
<dbReference type="EC" id="7.1.1.9" evidence="4"/>
<dbReference type="EMBL" id="JASITI010000011">
    <property type="protein sequence ID" value="MDK9496310.1"/>
    <property type="molecule type" value="Genomic_DNA"/>
</dbReference>
<name>A0ABT7GRT0_9ACTN</name>
<keyword evidence="7" id="KW-1278">Translocase</keyword>
<dbReference type="Proteomes" id="UP001223390">
    <property type="component" value="Unassembled WGS sequence"/>
</dbReference>
<gene>
    <name evidence="14" type="ORF">QEZ40_000759</name>
</gene>
<comment type="similarity">
    <text evidence="3">Belongs to the cytochrome c oxidase bacterial subunit CtaF family.</text>
</comment>
<reference evidence="14 15" key="1">
    <citation type="submission" date="2023-05" db="EMBL/GenBank/DDBJ databases">
        <title>Sequencing and Assembly of Streptomyces sp. NP73.</title>
        <authorList>
            <person name="Konwar A.N."/>
            <person name="Saikia K."/>
            <person name="Thakur D."/>
        </authorList>
    </citation>
    <scope>NUCLEOTIDE SEQUENCE [LARGE SCALE GENOMIC DNA]</scope>
    <source>
        <strain evidence="14 15">NP73</strain>
    </source>
</reference>
<evidence type="ECO:0000256" key="2">
    <source>
        <dbReference type="ARBA" id="ARBA00004651"/>
    </source>
</evidence>
<keyword evidence="5" id="KW-1003">Cell membrane</keyword>
<evidence type="ECO:0000256" key="11">
    <source>
        <dbReference type="ARBA" id="ARBA00031401"/>
    </source>
</evidence>
<keyword evidence="8 13" id="KW-1133">Transmembrane helix</keyword>
<dbReference type="InterPro" id="IPR021050">
    <property type="entry name" value="Cyt_c_oxidase_su4_actinobac"/>
</dbReference>
<organism evidence="14 15">
    <name type="scientific">Streptomyces katrae</name>
    <dbReference type="NCBI Taxonomy" id="68223"/>
    <lineage>
        <taxon>Bacteria</taxon>
        <taxon>Bacillati</taxon>
        <taxon>Actinomycetota</taxon>
        <taxon>Actinomycetes</taxon>
        <taxon>Kitasatosporales</taxon>
        <taxon>Streptomycetaceae</taxon>
        <taxon>Streptomyces</taxon>
    </lineage>
</organism>
<evidence type="ECO:0000256" key="4">
    <source>
        <dbReference type="ARBA" id="ARBA00012949"/>
    </source>
</evidence>
<sequence length="129" mass="13825">MRGEAWLFTGTALFFGAATAVYGWLSDEPAGIAALCVSFVMSALVAAFLWRQHRRGGERPEDRADAEVREAAGRRVFFPARSLYPVLTAAGSALVGLGVVQGLWLCLIGFGVLLPGVLGFAFQNLDHPE</sequence>
<evidence type="ECO:0000256" key="1">
    <source>
        <dbReference type="ARBA" id="ARBA00002536"/>
    </source>
</evidence>
<evidence type="ECO:0000256" key="3">
    <source>
        <dbReference type="ARBA" id="ARBA00006870"/>
    </source>
</evidence>
<dbReference type="Pfam" id="PF12270">
    <property type="entry name" value="Cyt_c_ox_IV"/>
    <property type="match status" value="1"/>
</dbReference>
<keyword evidence="9 13" id="KW-0472">Membrane</keyword>
<proteinExistence type="inferred from homology"/>
<keyword evidence="6 13" id="KW-0812">Transmembrane</keyword>
<evidence type="ECO:0000313" key="15">
    <source>
        <dbReference type="Proteomes" id="UP001223390"/>
    </source>
</evidence>
<comment type="function">
    <text evidence="1">Part of cytochrome c oxidase, its function is unknown.</text>
</comment>
<evidence type="ECO:0000256" key="10">
    <source>
        <dbReference type="ARBA" id="ARBA00031366"/>
    </source>
</evidence>
<evidence type="ECO:0000256" key="12">
    <source>
        <dbReference type="ARBA" id="ARBA00047816"/>
    </source>
</evidence>
<comment type="catalytic activity">
    <reaction evidence="12">
        <text>4 Fe(II)-[cytochrome c] + O2 + 8 H(+)(in) = 4 Fe(III)-[cytochrome c] + 2 H2O + 4 H(+)(out)</text>
        <dbReference type="Rhea" id="RHEA:11436"/>
        <dbReference type="Rhea" id="RHEA-COMP:10350"/>
        <dbReference type="Rhea" id="RHEA-COMP:14399"/>
        <dbReference type="ChEBI" id="CHEBI:15377"/>
        <dbReference type="ChEBI" id="CHEBI:15378"/>
        <dbReference type="ChEBI" id="CHEBI:15379"/>
        <dbReference type="ChEBI" id="CHEBI:29033"/>
        <dbReference type="ChEBI" id="CHEBI:29034"/>
        <dbReference type="EC" id="7.1.1.9"/>
    </reaction>
</comment>
<evidence type="ECO:0000256" key="5">
    <source>
        <dbReference type="ARBA" id="ARBA00022475"/>
    </source>
</evidence>
<feature type="transmembrane region" description="Helical" evidence="13">
    <location>
        <begin position="76"/>
        <end position="96"/>
    </location>
</feature>
<feature type="transmembrane region" description="Helical" evidence="13">
    <location>
        <begin position="30"/>
        <end position="50"/>
    </location>
</feature>
<evidence type="ECO:0000256" key="8">
    <source>
        <dbReference type="ARBA" id="ARBA00022989"/>
    </source>
</evidence>
<comment type="subcellular location">
    <subcellularLocation>
        <location evidence="2">Cell membrane</location>
        <topology evidence="2">Multi-pass membrane protein</topology>
    </subcellularLocation>
</comment>
<accession>A0ABT7GRT0</accession>
<evidence type="ECO:0000256" key="13">
    <source>
        <dbReference type="SAM" id="Phobius"/>
    </source>
</evidence>
<evidence type="ECO:0000256" key="9">
    <source>
        <dbReference type="ARBA" id="ARBA00023136"/>
    </source>
</evidence>
<comment type="caution">
    <text evidence="14">The sequence shown here is derived from an EMBL/GenBank/DDBJ whole genome shotgun (WGS) entry which is preliminary data.</text>
</comment>
<dbReference type="Gene3D" id="1.10.287.70">
    <property type="match status" value="1"/>
</dbReference>
<protein>
    <recommendedName>
        <fullName evidence="4">cytochrome-c oxidase</fullName>
        <ecNumber evidence="4">7.1.1.9</ecNumber>
    </recommendedName>
    <alternativeName>
        <fullName evidence="11">Cytochrome aa3 subunit 4</fullName>
    </alternativeName>
    <alternativeName>
        <fullName evidence="10">Cytochrome c oxidase polypeptide IV</fullName>
    </alternativeName>
</protein>
<evidence type="ECO:0000256" key="7">
    <source>
        <dbReference type="ARBA" id="ARBA00022967"/>
    </source>
</evidence>